<gene>
    <name evidence="1" type="ORF">E5336_09860</name>
</gene>
<name>A0AC61R5D7_9FIRM</name>
<reference evidence="1" key="1">
    <citation type="submission" date="2019-04" db="EMBL/GenBank/DDBJ databases">
        <title>Microbes associate with the intestines of laboratory mice.</title>
        <authorList>
            <person name="Navarre W."/>
            <person name="Wong E."/>
            <person name="Huang K."/>
            <person name="Tropini C."/>
            <person name="Ng K."/>
            <person name="Yu B."/>
        </authorList>
    </citation>
    <scope>NUCLEOTIDE SEQUENCE</scope>
    <source>
        <strain evidence="1">NM09_H32</strain>
    </source>
</reference>
<accession>A0AC61R5D7</accession>
<comment type="caution">
    <text evidence="1">The sequence shown here is derived from an EMBL/GenBank/DDBJ whole genome shotgun (WGS) entry which is preliminary data.</text>
</comment>
<dbReference type="EMBL" id="SRYG01000021">
    <property type="protein sequence ID" value="TGY65200.1"/>
    <property type="molecule type" value="Genomic_DNA"/>
</dbReference>
<proteinExistence type="predicted"/>
<evidence type="ECO:0000313" key="1">
    <source>
        <dbReference type="EMBL" id="TGY65200.1"/>
    </source>
</evidence>
<dbReference type="Proteomes" id="UP000308836">
    <property type="component" value="Unassembled WGS sequence"/>
</dbReference>
<keyword evidence="2" id="KW-1185">Reference proteome</keyword>
<sequence>MFTSFIDSNALTVTQFATCLAASLFCGFVIAGAYTIKNTYSKSFISSIVLLPAIIQTIILLVNGNLGTGVAIMGAFSLVRFRSTPGTSKEMSTIFLAMAVGLATGMGQIGFALFFTAAMSALSVVLHLSRFGETPARRKTLKITMPETIESVDVFDSVLREYTTSFSLRRLKTSNLGSLFEAEYEVDLKKNVASKALIDDLRICNGNLPISLYTAVAMEESL</sequence>
<protein>
    <submittedName>
        <fullName evidence="1">DUF4956 domain-containing protein</fullName>
    </submittedName>
</protein>
<organism evidence="1 2">
    <name type="scientific">Dubosiella muris</name>
    <dbReference type="NCBI Taxonomy" id="3038133"/>
    <lineage>
        <taxon>Bacteria</taxon>
        <taxon>Bacillati</taxon>
        <taxon>Bacillota</taxon>
        <taxon>Erysipelotrichia</taxon>
        <taxon>Erysipelotrichales</taxon>
        <taxon>Erysipelotrichaceae</taxon>
        <taxon>Dubosiella</taxon>
    </lineage>
</organism>
<evidence type="ECO:0000313" key="2">
    <source>
        <dbReference type="Proteomes" id="UP000308836"/>
    </source>
</evidence>